<reference evidence="1 2" key="1">
    <citation type="submission" date="2015-07" db="EMBL/GenBank/DDBJ databases">
        <authorList>
            <person name="Noorani M."/>
        </authorList>
    </citation>
    <scope>NUCLEOTIDE SEQUENCE [LARGE SCALE GENOMIC DNA]</scope>
    <source>
        <strain evidence="1 2">KCTC 42284</strain>
    </source>
</reference>
<evidence type="ECO:0000313" key="1">
    <source>
        <dbReference type="EMBL" id="AKS41568.1"/>
    </source>
</evidence>
<dbReference type="EMBL" id="CP012154">
    <property type="protein sequence ID" value="AKS41568.1"/>
    <property type="molecule type" value="Genomic_DNA"/>
</dbReference>
<protein>
    <submittedName>
        <fullName evidence="1">Uncharacterized protein</fullName>
    </submittedName>
</protein>
<keyword evidence="2" id="KW-1185">Reference proteome</keyword>
<accession>A0A0K0XV60</accession>
<sequence length="75" mass="8414">MLFQSVYICVICGSQKAFKTRSALLQAGNSLYRAQRQAATRKLRQLGIIHLDLRPDQLAGALVSQYRKLKATGMF</sequence>
<proteinExistence type="predicted"/>
<dbReference type="KEGG" id="wma:WM2015_1194"/>
<gene>
    <name evidence="1" type="ORF">WM2015_1194</name>
</gene>
<dbReference type="Proteomes" id="UP000066624">
    <property type="component" value="Chromosome"/>
</dbReference>
<evidence type="ECO:0000313" key="2">
    <source>
        <dbReference type="Proteomes" id="UP000066624"/>
    </source>
</evidence>
<name>A0A0K0XV60_9GAMM</name>
<organism evidence="1 2">
    <name type="scientific">Wenzhouxiangella marina</name>
    <dbReference type="NCBI Taxonomy" id="1579979"/>
    <lineage>
        <taxon>Bacteria</taxon>
        <taxon>Pseudomonadati</taxon>
        <taxon>Pseudomonadota</taxon>
        <taxon>Gammaproteobacteria</taxon>
        <taxon>Chromatiales</taxon>
        <taxon>Wenzhouxiangellaceae</taxon>
        <taxon>Wenzhouxiangella</taxon>
    </lineage>
</organism>
<dbReference type="AlphaFoldDB" id="A0A0K0XV60"/>